<dbReference type="Gene3D" id="3.30.470.20">
    <property type="entry name" value="ATP-grasp fold, B domain"/>
    <property type="match status" value="1"/>
</dbReference>
<reference evidence="11 12" key="1">
    <citation type="submission" date="2018-09" db="EMBL/GenBank/DDBJ databases">
        <authorList>
            <person name="Zhu H."/>
        </authorList>
    </citation>
    <scope>NUCLEOTIDE SEQUENCE [LARGE SCALE GENOMIC DNA]</scope>
    <source>
        <strain evidence="11 12">K1W22B-8</strain>
    </source>
</reference>
<evidence type="ECO:0000256" key="5">
    <source>
        <dbReference type="ARBA" id="ARBA00023267"/>
    </source>
</evidence>
<dbReference type="SUPFAM" id="SSF51246">
    <property type="entry name" value="Rudiment single hybrid motif"/>
    <property type="match status" value="1"/>
</dbReference>
<dbReference type="OrthoDB" id="9763189at2"/>
<evidence type="ECO:0000259" key="7">
    <source>
        <dbReference type="PROSITE" id="PS50968"/>
    </source>
</evidence>
<dbReference type="SUPFAM" id="SSF51230">
    <property type="entry name" value="Single hybrid motif"/>
    <property type="match status" value="1"/>
</dbReference>
<feature type="domain" description="Biotin carboxylation" evidence="9">
    <location>
        <begin position="2"/>
        <end position="451"/>
    </location>
</feature>
<dbReference type="InterPro" id="IPR005481">
    <property type="entry name" value="BC-like_N"/>
</dbReference>
<gene>
    <name evidence="11" type="ORF">D3874_03950</name>
</gene>
<protein>
    <submittedName>
        <fullName evidence="11">Carbamoyl-phosphate synthase large subunit</fullName>
    </submittedName>
</protein>
<dbReference type="PROSITE" id="PS50975">
    <property type="entry name" value="ATP_GRASP"/>
    <property type="match status" value="1"/>
</dbReference>
<dbReference type="PROSITE" id="PS00188">
    <property type="entry name" value="BIOTIN"/>
    <property type="match status" value="1"/>
</dbReference>
<dbReference type="SUPFAM" id="SSF52440">
    <property type="entry name" value="PreATP-grasp domain"/>
    <property type="match status" value="1"/>
</dbReference>
<dbReference type="SUPFAM" id="SSF56059">
    <property type="entry name" value="Glutathione synthetase ATP-binding domain-like"/>
    <property type="match status" value="1"/>
</dbReference>
<dbReference type="GO" id="GO:0005524">
    <property type="term" value="F:ATP binding"/>
    <property type="evidence" value="ECO:0007669"/>
    <property type="project" value="UniProtKB-UniRule"/>
</dbReference>
<dbReference type="Proteomes" id="UP000284605">
    <property type="component" value="Unassembled WGS sequence"/>
</dbReference>
<dbReference type="InterPro" id="IPR050856">
    <property type="entry name" value="Biotin_carboxylase_complex"/>
</dbReference>
<evidence type="ECO:0000256" key="3">
    <source>
        <dbReference type="ARBA" id="ARBA00022741"/>
    </source>
</evidence>
<dbReference type="Pfam" id="PF00289">
    <property type="entry name" value="Biotin_carb_N"/>
    <property type="match status" value="1"/>
</dbReference>
<evidence type="ECO:0000256" key="6">
    <source>
        <dbReference type="PROSITE-ProRule" id="PRU00409"/>
    </source>
</evidence>
<dbReference type="InterPro" id="IPR011054">
    <property type="entry name" value="Rudment_hybrid_motif"/>
</dbReference>
<dbReference type="PANTHER" id="PTHR18866">
    <property type="entry name" value="CARBOXYLASE:PYRUVATE/ACETYL-COA/PROPIONYL-COA CARBOXYLASE"/>
    <property type="match status" value="1"/>
</dbReference>
<dbReference type="GO" id="GO:0046872">
    <property type="term" value="F:metal ion binding"/>
    <property type="evidence" value="ECO:0007669"/>
    <property type="project" value="InterPro"/>
</dbReference>
<evidence type="ECO:0000259" key="9">
    <source>
        <dbReference type="PROSITE" id="PS50979"/>
    </source>
</evidence>
<keyword evidence="4 6" id="KW-0067">ATP-binding</keyword>
<dbReference type="AlphaFoldDB" id="A0A418WIH2"/>
<dbReference type="Pfam" id="PF02786">
    <property type="entry name" value="CPSase_L_D2"/>
    <property type="match status" value="1"/>
</dbReference>
<dbReference type="InterPro" id="IPR011764">
    <property type="entry name" value="Biotin_carboxylation_dom"/>
</dbReference>
<evidence type="ECO:0000256" key="1">
    <source>
        <dbReference type="ARBA" id="ARBA00001953"/>
    </source>
</evidence>
<dbReference type="Pfam" id="PF01039">
    <property type="entry name" value="Carboxyl_trans"/>
    <property type="match status" value="1"/>
</dbReference>
<dbReference type="InterPro" id="IPR011763">
    <property type="entry name" value="COA_CT_C"/>
</dbReference>
<evidence type="ECO:0000256" key="2">
    <source>
        <dbReference type="ARBA" id="ARBA00022598"/>
    </source>
</evidence>
<evidence type="ECO:0000313" key="11">
    <source>
        <dbReference type="EMBL" id="RJF89841.1"/>
    </source>
</evidence>
<keyword evidence="5" id="KW-0092">Biotin</keyword>
<proteinExistence type="predicted"/>
<dbReference type="Gene3D" id="3.90.226.10">
    <property type="entry name" value="2-enoyl-CoA Hydratase, Chain A, domain 1"/>
    <property type="match status" value="2"/>
</dbReference>
<evidence type="ECO:0000259" key="10">
    <source>
        <dbReference type="PROSITE" id="PS50989"/>
    </source>
</evidence>
<feature type="domain" description="ATP-grasp" evidence="8">
    <location>
        <begin position="120"/>
        <end position="317"/>
    </location>
</feature>
<comment type="caution">
    <text evidence="11">The sequence shown here is derived from an EMBL/GenBank/DDBJ whole genome shotgun (WGS) entry which is preliminary data.</text>
</comment>
<organism evidence="11 12">
    <name type="scientific">Oleomonas cavernae</name>
    <dbReference type="NCBI Taxonomy" id="2320859"/>
    <lineage>
        <taxon>Bacteria</taxon>
        <taxon>Pseudomonadati</taxon>
        <taxon>Pseudomonadota</taxon>
        <taxon>Alphaproteobacteria</taxon>
        <taxon>Acetobacterales</taxon>
        <taxon>Acetobacteraceae</taxon>
        <taxon>Oleomonas</taxon>
    </lineage>
</organism>
<dbReference type="InterPro" id="IPR013815">
    <property type="entry name" value="ATP_grasp_subdomain_1"/>
</dbReference>
<dbReference type="InterPro" id="IPR011053">
    <property type="entry name" value="Single_hybrid_motif"/>
</dbReference>
<dbReference type="PROSITE" id="PS50989">
    <property type="entry name" value="COA_CT_CTER"/>
    <property type="match status" value="1"/>
</dbReference>
<dbReference type="Gene3D" id="3.30.1490.20">
    <property type="entry name" value="ATP-grasp fold, A domain"/>
    <property type="match status" value="1"/>
</dbReference>
<feature type="domain" description="CoA carboxyltransferase C-terminal" evidence="10">
    <location>
        <begin position="833"/>
        <end position="1072"/>
    </location>
</feature>
<dbReference type="Gene3D" id="2.40.50.100">
    <property type="match status" value="1"/>
</dbReference>
<name>A0A418WIH2_9PROT</name>
<dbReference type="SMART" id="SM00878">
    <property type="entry name" value="Biotin_carb_C"/>
    <property type="match status" value="1"/>
</dbReference>
<feature type="domain" description="Lipoyl-binding" evidence="7">
    <location>
        <begin position="475"/>
        <end position="553"/>
    </location>
</feature>
<dbReference type="InterPro" id="IPR000089">
    <property type="entry name" value="Biotin_lipoyl"/>
</dbReference>
<evidence type="ECO:0000313" key="12">
    <source>
        <dbReference type="Proteomes" id="UP000284605"/>
    </source>
</evidence>
<dbReference type="CDD" id="cd06850">
    <property type="entry name" value="biotinyl_domain"/>
    <property type="match status" value="1"/>
</dbReference>
<dbReference type="PANTHER" id="PTHR18866:SF128">
    <property type="entry name" value="UREA AMIDOLYASE"/>
    <property type="match status" value="1"/>
</dbReference>
<dbReference type="InterPro" id="IPR001882">
    <property type="entry name" value="Biotin_BS"/>
</dbReference>
<dbReference type="PROSITE" id="PS50979">
    <property type="entry name" value="BC"/>
    <property type="match status" value="1"/>
</dbReference>
<dbReference type="EMBL" id="QYUK01000011">
    <property type="protein sequence ID" value="RJF89841.1"/>
    <property type="molecule type" value="Genomic_DNA"/>
</dbReference>
<keyword evidence="3 6" id="KW-0547">Nucleotide-binding</keyword>
<dbReference type="SUPFAM" id="SSF52096">
    <property type="entry name" value="ClpP/crotonase"/>
    <property type="match status" value="2"/>
</dbReference>
<comment type="cofactor">
    <cofactor evidence="1">
        <name>biotin</name>
        <dbReference type="ChEBI" id="CHEBI:57586"/>
    </cofactor>
</comment>
<keyword evidence="12" id="KW-1185">Reference proteome</keyword>
<keyword evidence="2" id="KW-0436">Ligase</keyword>
<evidence type="ECO:0000256" key="4">
    <source>
        <dbReference type="ARBA" id="ARBA00022840"/>
    </source>
</evidence>
<dbReference type="InterPro" id="IPR005479">
    <property type="entry name" value="CPAse_ATP-bd"/>
</dbReference>
<dbReference type="InterPro" id="IPR016185">
    <property type="entry name" value="PreATP-grasp_dom_sf"/>
</dbReference>
<dbReference type="InterPro" id="IPR011761">
    <property type="entry name" value="ATP-grasp"/>
</dbReference>
<dbReference type="InterPro" id="IPR005482">
    <property type="entry name" value="Biotin_COase_C"/>
</dbReference>
<accession>A0A418WIH2</accession>
<dbReference type="PROSITE" id="PS50968">
    <property type="entry name" value="BIOTINYL_LIPOYL"/>
    <property type="match status" value="1"/>
</dbReference>
<dbReference type="GO" id="GO:0016874">
    <property type="term" value="F:ligase activity"/>
    <property type="evidence" value="ECO:0007669"/>
    <property type="project" value="UniProtKB-KW"/>
</dbReference>
<dbReference type="Pfam" id="PF02785">
    <property type="entry name" value="Biotin_carb_C"/>
    <property type="match status" value="1"/>
</dbReference>
<evidence type="ECO:0000259" key="8">
    <source>
        <dbReference type="PROSITE" id="PS50975"/>
    </source>
</evidence>
<dbReference type="InterPro" id="IPR034733">
    <property type="entry name" value="AcCoA_carboxyl_beta"/>
</dbReference>
<dbReference type="PROSITE" id="PS00867">
    <property type="entry name" value="CPSASE_2"/>
    <property type="match status" value="1"/>
</dbReference>
<dbReference type="Pfam" id="PF00364">
    <property type="entry name" value="Biotin_lipoyl"/>
    <property type="match status" value="1"/>
</dbReference>
<sequence length="1090" mass="113914">MLFTRLLIANRGEIAIRIARAAAGLDIATVAVHGEDDAASLHVTAADESRVLGGRGVAPYLDGAQIIAVAQAAGCDAIHPGYGFLAENAGFARDCAAAGITFVGPRPDLLDLFGDKAAARRFAVTAGVPVAEGTAGAVDLAGAQAFLAGLGDGARVMVKAVAGGGGRGMRVVERAEDLAQAFTRCESEARAAFGNGALIVERFIPAARHIEVQILGDGTGQVAHLFERDCSLQRRHQKLVEIAPAPGLDAGLRRRIIEAALTLGRAARYDNIGTVEFLVDGDAFFFIEANPRLQVEHTVTEMVTGADIVATQIRLAAGAGLDALGLDTVAARGQAMELRINLEAIAPNGEARPSGGTLSVFEMASGPGIRVDACGYAGYTTNPSFDPLIAKLIVQTPKADFPALVKAAAKALGQSRIEGVASNLAFLEHLLGEGDIAAVRFDNRWVERVAPRLAAAGAARANRFFPAAPVAAKGPAAIDAPDGTVPVPAPLSGKVVVIEVAPGDAIAAGQPIAVLEAMKMEHVVKAPVAGIVRAIGPQVGDVVFEDSALLFIEPGDVAADAASQQGAIDPDYIRPDLAEVIARHGLTLDENRPKAVARRRATGQRTARENVTDLVDPGSFIEYGALLLAAQRRRRGLDDLLTASPADGLLTGIGSVNGALFDEAASRTMVIAYDYTVFAGTQGMLNHKKTDRMLHLAADQRLPIVLFAEGGGGRPGDTDFVGVAGLDVPTFAAYAKLSGLVPRIGIVSGFCFAGNAALLGCSDLVVACENASFGMAGPAMIEGGGLGIYKPEEVGPVAMQWANGNIDVLVADEAQAVAVTKRLLGYFQGPLRDWSAPDQRALRHAVPENRLRVYDIRKVIEGLADVGSVSELRGGFGRGMVTALIRLEGRPFGLIANDPTHLGGAIDAPASEKAARFLQLCDAYDLPVVSLVDTPGFMVGPDCEATAMVRRCSRLFVAGANMDVPVFAVVLRKGYGLGAMAMTGGGFHESIFTVAWPSGEFGGMGLEGAVRLGFARELAAVADPAERQALYEKLVAQQYANGKGINMASFAEIDDVIDPAETRHWIMRALKALPPKTPRAGKKRNFVDTW</sequence>
<dbReference type="Gene3D" id="3.40.50.20">
    <property type="match status" value="1"/>
</dbReference>
<dbReference type="InterPro" id="IPR029045">
    <property type="entry name" value="ClpP/crotonase-like_dom_sf"/>
</dbReference>